<evidence type="ECO:0000313" key="1">
    <source>
        <dbReference type="EMBL" id="SMO99196.1"/>
    </source>
</evidence>
<organism evidence="1 2">
    <name type="scientific">Pedobacter westerhofensis</name>
    <dbReference type="NCBI Taxonomy" id="425512"/>
    <lineage>
        <taxon>Bacteria</taxon>
        <taxon>Pseudomonadati</taxon>
        <taxon>Bacteroidota</taxon>
        <taxon>Sphingobacteriia</taxon>
        <taxon>Sphingobacteriales</taxon>
        <taxon>Sphingobacteriaceae</taxon>
        <taxon>Pedobacter</taxon>
    </lineage>
</organism>
<protein>
    <submittedName>
        <fullName evidence="1">Uncharacterized protein</fullName>
    </submittedName>
</protein>
<proteinExistence type="predicted"/>
<accession>A0A521FST9</accession>
<dbReference type="Proteomes" id="UP000320300">
    <property type="component" value="Unassembled WGS sequence"/>
</dbReference>
<sequence length="60" mass="7013">MKRIREMLGGNASEQYTDFLNDYINILQRISLGDILSARSRIKLPRRAKKPDKNFLNLYG</sequence>
<reference evidence="1 2" key="1">
    <citation type="submission" date="2017-05" db="EMBL/GenBank/DDBJ databases">
        <authorList>
            <person name="Varghese N."/>
            <person name="Submissions S."/>
        </authorList>
    </citation>
    <scope>NUCLEOTIDE SEQUENCE [LARGE SCALE GENOMIC DNA]</scope>
    <source>
        <strain evidence="1 2">DSM 19036</strain>
    </source>
</reference>
<keyword evidence="2" id="KW-1185">Reference proteome</keyword>
<dbReference type="AlphaFoldDB" id="A0A521FST9"/>
<dbReference type="EMBL" id="FXTN01000020">
    <property type="protein sequence ID" value="SMO99196.1"/>
    <property type="molecule type" value="Genomic_DNA"/>
</dbReference>
<gene>
    <name evidence="1" type="ORF">SAMN06265348_12039</name>
</gene>
<evidence type="ECO:0000313" key="2">
    <source>
        <dbReference type="Proteomes" id="UP000320300"/>
    </source>
</evidence>
<name>A0A521FST9_9SPHI</name>